<dbReference type="EMBL" id="JACGXL010000002">
    <property type="protein sequence ID" value="MBA8887657.1"/>
    <property type="molecule type" value="Genomic_DNA"/>
</dbReference>
<comment type="caution">
    <text evidence="2">The sequence shown here is derived from an EMBL/GenBank/DDBJ whole genome shotgun (WGS) entry which is preliminary data.</text>
</comment>
<dbReference type="Proteomes" id="UP000550401">
    <property type="component" value="Unassembled WGS sequence"/>
</dbReference>
<evidence type="ECO:0000313" key="2">
    <source>
        <dbReference type="EMBL" id="MBA8887657.1"/>
    </source>
</evidence>
<dbReference type="Pfam" id="PF13640">
    <property type="entry name" value="2OG-FeII_Oxy_3"/>
    <property type="match status" value="1"/>
</dbReference>
<dbReference type="RefSeq" id="WP_259392943.1">
    <property type="nucleotide sequence ID" value="NZ_JACGXL010000002.1"/>
</dbReference>
<evidence type="ECO:0000313" key="3">
    <source>
        <dbReference type="Proteomes" id="UP000550401"/>
    </source>
</evidence>
<evidence type="ECO:0000259" key="1">
    <source>
        <dbReference type="Pfam" id="PF13640"/>
    </source>
</evidence>
<feature type="domain" description="Prolyl 4-hydroxylase alpha subunit Fe(2+) 2OG dioxygenase" evidence="1">
    <location>
        <begin position="157"/>
        <end position="247"/>
    </location>
</feature>
<reference evidence="2 3" key="1">
    <citation type="submission" date="2020-07" db="EMBL/GenBank/DDBJ databases">
        <title>Genomic Encyclopedia of Type Strains, Phase IV (KMG-V): Genome sequencing to study the core and pangenomes of soil and plant-associated prokaryotes.</title>
        <authorList>
            <person name="Whitman W."/>
        </authorList>
    </citation>
    <scope>NUCLEOTIDE SEQUENCE [LARGE SCALE GENOMIC DNA]</scope>
    <source>
        <strain evidence="2 3">RH2WT43</strain>
    </source>
</reference>
<dbReference type="InterPro" id="IPR044862">
    <property type="entry name" value="Pro_4_hyd_alph_FE2OG_OXY"/>
</dbReference>
<name>A0A839ET70_9GAMM</name>
<protein>
    <recommendedName>
        <fullName evidence="1">Prolyl 4-hydroxylase alpha subunit Fe(2+) 2OG dioxygenase domain-containing protein</fullName>
    </recommendedName>
</protein>
<organism evidence="2 3">
    <name type="scientific">Dokdonella fugitiva</name>
    <dbReference type="NCBI Taxonomy" id="328517"/>
    <lineage>
        <taxon>Bacteria</taxon>
        <taxon>Pseudomonadati</taxon>
        <taxon>Pseudomonadota</taxon>
        <taxon>Gammaproteobacteria</taxon>
        <taxon>Lysobacterales</taxon>
        <taxon>Rhodanobacteraceae</taxon>
        <taxon>Dokdonella</taxon>
    </lineage>
</organism>
<proteinExistence type="predicted"/>
<accession>A0A839ET70</accession>
<sequence length="263" mass="29340">MANSLERMLRASSDAPAERPITVAAASMNDFIEVYDGALDAKVCAELIAAFEASDKVVRGRTTGGVNTRLKDSWDLHLSSHPEWKNAENMLNGAMLQGLVAYLRKYSHLALAPTALYRKPAGSEEMQMLGVDDVRAMPDAELKQLIVRLFRPGGINIQRYYADQGGYPYWHSEIAPKVETDDNLHRVLLWTIYLNDGFGEGETEFLFQQRRIEPKTGALLIAPAGFTHTHRGNMPKGGDKYIATSWVLFQRAQQLYATPDAPK</sequence>
<dbReference type="Gene3D" id="2.60.120.620">
    <property type="entry name" value="q2cbj1_9rhob like domain"/>
    <property type="match status" value="1"/>
</dbReference>
<dbReference type="AlphaFoldDB" id="A0A839ET70"/>
<gene>
    <name evidence="2" type="ORF">FHW12_001871</name>
</gene>
<keyword evidence="3" id="KW-1185">Reference proteome</keyword>